<dbReference type="EMBL" id="KQ243327">
    <property type="protein sequence ID" value="KNC75974.1"/>
    <property type="molecule type" value="Genomic_DNA"/>
</dbReference>
<sequence>MFSSPEVIQSGQGFVHNSLFFENVHKSVLRAPFVMPLRIKLPYHTTFKNLLAYAQAYAAYETYGGVWNLGRFLMYNVLG</sequence>
<evidence type="ECO:0000313" key="1">
    <source>
        <dbReference type="EMBL" id="KNC75974.1"/>
    </source>
</evidence>
<keyword evidence="2" id="KW-1185">Reference proteome</keyword>
<proteinExistence type="predicted"/>
<name>A0A0L0FGR8_9EUKA</name>
<protein>
    <submittedName>
        <fullName evidence="1">Uncharacterized protein</fullName>
    </submittedName>
</protein>
<organism evidence="1 2">
    <name type="scientific">Sphaeroforma arctica JP610</name>
    <dbReference type="NCBI Taxonomy" id="667725"/>
    <lineage>
        <taxon>Eukaryota</taxon>
        <taxon>Ichthyosporea</taxon>
        <taxon>Ichthyophonida</taxon>
        <taxon>Sphaeroforma</taxon>
    </lineage>
</organism>
<evidence type="ECO:0000313" key="2">
    <source>
        <dbReference type="Proteomes" id="UP000054560"/>
    </source>
</evidence>
<dbReference type="RefSeq" id="XP_014149876.1">
    <property type="nucleotide sequence ID" value="XM_014294401.1"/>
</dbReference>
<dbReference type="AlphaFoldDB" id="A0A0L0FGR8"/>
<reference evidence="1 2" key="1">
    <citation type="submission" date="2011-02" db="EMBL/GenBank/DDBJ databases">
        <title>The Genome Sequence of Sphaeroforma arctica JP610.</title>
        <authorList>
            <consortium name="The Broad Institute Genome Sequencing Platform"/>
            <person name="Russ C."/>
            <person name="Cuomo C."/>
            <person name="Young S.K."/>
            <person name="Zeng Q."/>
            <person name="Gargeya S."/>
            <person name="Alvarado L."/>
            <person name="Berlin A."/>
            <person name="Chapman S.B."/>
            <person name="Chen Z."/>
            <person name="Freedman E."/>
            <person name="Gellesch M."/>
            <person name="Goldberg J."/>
            <person name="Griggs A."/>
            <person name="Gujja S."/>
            <person name="Heilman E."/>
            <person name="Heiman D."/>
            <person name="Howarth C."/>
            <person name="Mehta T."/>
            <person name="Neiman D."/>
            <person name="Pearson M."/>
            <person name="Roberts A."/>
            <person name="Saif S."/>
            <person name="Shea T."/>
            <person name="Shenoy N."/>
            <person name="Sisk P."/>
            <person name="Stolte C."/>
            <person name="Sykes S."/>
            <person name="White J."/>
            <person name="Yandava C."/>
            <person name="Burger G."/>
            <person name="Gray M.W."/>
            <person name="Holland P.W.H."/>
            <person name="King N."/>
            <person name="Lang F.B.F."/>
            <person name="Roger A.J."/>
            <person name="Ruiz-Trillo I."/>
            <person name="Haas B."/>
            <person name="Nusbaum C."/>
            <person name="Birren B."/>
        </authorList>
    </citation>
    <scope>NUCLEOTIDE SEQUENCE [LARGE SCALE GENOMIC DNA]</scope>
    <source>
        <strain evidence="1 2">JP610</strain>
    </source>
</reference>
<dbReference type="Proteomes" id="UP000054560">
    <property type="component" value="Unassembled WGS sequence"/>
</dbReference>
<accession>A0A0L0FGR8</accession>
<gene>
    <name evidence="1" type="ORF">SARC_11513</name>
</gene>
<dbReference type="GeneID" id="25912017"/>